<keyword evidence="1" id="KW-0812">Transmembrane</keyword>
<reference evidence="3 4" key="1">
    <citation type="submission" date="2022-12" db="EMBL/GenBank/DDBJ databases">
        <title>Microbacterium terricola strain KV-448 chromosome, complete genome.</title>
        <authorList>
            <person name="Oshima T."/>
            <person name="Moriya T."/>
            <person name="Bessho Y."/>
        </authorList>
    </citation>
    <scope>NUCLEOTIDE SEQUENCE [LARGE SCALE GENOMIC DNA]</scope>
    <source>
        <strain evidence="3 4">KV-448</strain>
    </source>
</reference>
<dbReference type="EMBL" id="AP027141">
    <property type="protein sequence ID" value="BDV31308.1"/>
    <property type="molecule type" value="Genomic_DNA"/>
</dbReference>
<dbReference type="RefSeq" id="WP_263798104.1">
    <property type="nucleotide sequence ID" value="NZ_AP027141.1"/>
</dbReference>
<name>A0ABM8E049_9MICO</name>
<evidence type="ECO:0000313" key="3">
    <source>
        <dbReference type="EMBL" id="BDV31308.1"/>
    </source>
</evidence>
<sequence>MAKSTYPRDRFDDLPADAGRIGAHRAENPRMNGWVVMIWAVVATVVLVAAGILGTLLATGRIDLFPAPEATVASTPAPEITPVLDPTYTVLVLNATSQDGLATEVKTEIEAAGWAAEDVLASEASQDDFETTTVYYAFEEDAAAAAGLADVLGGALVAQSDQYLQTAAGEGDEQPKQLTVVLGMDRVEEP</sequence>
<evidence type="ECO:0000259" key="2">
    <source>
        <dbReference type="Pfam" id="PF13399"/>
    </source>
</evidence>
<keyword evidence="1" id="KW-0472">Membrane</keyword>
<protein>
    <recommendedName>
        <fullName evidence="2">LytR/CpsA/Psr regulator C-terminal domain-containing protein</fullName>
    </recommendedName>
</protein>
<dbReference type="Proteomes" id="UP001317779">
    <property type="component" value="Chromosome"/>
</dbReference>
<accession>A0ABM8E049</accession>
<organism evidence="3 4">
    <name type="scientific">Microbacterium terricola</name>
    <dbReference type="NCBI Taxonomy" id="344163"/>
    <lineage>
        <taxon>Bacteria</taxon>
        <taxon>Bacillati</taxon>
        <taxon>Actinomycetota</taxon>
        <taxon>Actinomycetes</taxon>
        <taxon>Micrococcales</taxon>
        <taxon>Microbacteriaceae</taxon>
        <taxon>Microbacterium</taxon>
    </lineage>
</organism>
<keyword evidence="4" id="KW-1185">Reference proteome</keyword>
<feature type="transmembrane region" description="Helical" evidence="1">
    <location>
        <begin position="34"/>
        <end position="58"/>
    </location>
</feature>
<evidence type="ECO:0000313" key="4">
    <source>
        <dbReference type="Proteomes" id="UP001317779"/>
    </source>
</evidence>
<dbReference type="Pfam" id="PF13399">
    <property type="entry name" value="LytR_C"/>
    <property type="match status" value="1"/>
</dbReference>
<dbReference type="InterPro" id="IPR027381">
    <property type="entry name" value="LytR/CpsA/Psr_C"/>
</dbReference>
<evidence type="ECO:0000256" key="1">
    <source>
        <dbReference type="SAM" id="Phobius"/>
    </source>
</evidence>
<gene>
    <name evidence="3" type="ORF">Microterr_19680</name>
</gene>
<keyword evidence="1" id="KW-1133">Transmembrane helix</keyword>
<feature type="domain" description="LytR/CpsA/Psr regulator C-terminal" evidence="2">
    <location>
        <begin position="88"/>
        <end position="185"/>
    </location>
</feature>
<dbReference type="Gene3D" id="3.30.70.2390">
    <property type="match status" value="1"/>
</dbReference>
<proteinExistence type="predicted"/>